<dbReference type="PANTHER" id="PTHR33420">
    <property type="entry name" value="FIMBRIAL SUBUNIT ELFA-RELATED"/>
    <property type="match status" value="1"/>
</dbReference>
<keyword evidence="1" id="KW-0732">Signal</keyword>
<organism evidence="3 4">
    <name type="scientific">Tatumella punctata</name>
    <dbReference type="NCBI Taxonomy" id="399969"/>
    <lineage>
        <taxon>Bacteria</taxon>
        <taxon>Pseudomonadati</taxon>
        <taxon>Pseudomonadota</taxon>
        <taxon>Gammaproteobacteria</taxon>
        <taxon>Enterobacterales</taxon>
        <taxon>Erwiniaceae</taxon>
        <taxon>Tatumella</taxon>
    </lineage>
</organism>
<evidence type="ECO:0000256" key="1">
    <source>
        <dbReference type="SAM" id="SignalP"/>
    </source>
</evidence>
<dbReference type="InterPro" id="IPR008966">
    <property type="entry name" value="Adhesion_dom_sf"/>
</dbReference>
<proteinExistence type="predicted"/>
<keyword evidence="4" id="KW-1185">Reference proteome</keyword>
<feature type="signal peptide" evidence="1">
    <location>
        <begin position="1"/>
        <end position="27"/>
    </location>
</feature>
<dbReference type="Pfam" id="PF00419">
    <property type="entry name" value="Fimbrial"/>
    <property type="match status" value="1"/>
</dbReference>
<dbReference type="InterPro" id="IPR000259">
    <property type="entry name" value="Adhesion_dom_fimbrial"/>
</dbReference>
<protein>
    <submittedName>
        <fullName evidence="3">Fimbrial protein</fullName>
    </submittedName>
</protein>
<dbReference type="SUPFAM" id="SSF49401">
    <property type="entry name" value="Bacterial adhesins"/>
    <property type="match status" value="1"/>
</dbReference>
<dbReference type="RefSeq" id="WP_343877935.1">
    <property type="nucleotide sequence ID" value="NZ_BAAAFW010000092.1"/>
</dbReference>
<dbReference type="InterPro" id="IPR036937">
    <property type="entry name" value="Adhesion_dom_fimbrial_sf"/>
</dbReference>
<feature type="chain" id="PRO_5045692995" evidence="1">
    <location>
        <begin position="28"/>
        <end position="177"/>
    </location>
</feature>
<dbReference type="Gene3D" id="2.60.40.1090">
    <property type="entry name" value="Fimbrial-type adhesion domain"/>
    <property type="match status" value="1"/>
</dbReference>
<evidence type="ECO:0000259" key="2">
    <source>
        <dbReference type="Pfam" id="PF00419"/>
    </source>
</evidence>
<sequence>MKTLRRSLPAIAVGSLLSLFLSGHCFATGADLVLRGNVTEQTCTASAGSQNFFVELGSWATPTLNGSAGKVSPEKPFSIQLEGCPAVAISIIFTGNIADGSSNLLAIDSGNDTAKNVAIELLNDDMSRLGLSDASRTVTADASGNATFHFYARYISTASLVTAGQANASSVFTISYN</sequence>
<name>A0ABW1VSB4_9GAMM</name>
<evidence type="ECO:0000313" key="3">
    <source>
        <dbReference type="EMBL" id="MFC6362652.1"/>
    </source>
</evidence>
<evidence type="ECO:0000313" key="4">
    <source>
        <dbReference type="Proteomes" id="UP001596215"/>
    </source>
</evidence>
<dbReference type="Proteomes" id="UP001596215">
    <property type="component" value="Unassembled WGS sequence"/>
</dbReference>
<gene>
    <name evidence="3" type="ORF">ACFP73_11195</name>
</gene>
<feature type="domain" description="Fimbrial-type adhesion" evidence="2">
    <location>
        <begin position="34"/>
        <end position="176"/>
    </location>
</feature>
<dbReference type="EMBL" id="JBHSUC010000013">
    <property type="protein sequence ID" value="MFC6362652.1"/>
    <property type="molecule type" value="Genomic_DNA"/>
</dbReference>
<dbReference type="InterPro" id="IPR050263">
    <property type="entry name" value="Bact_Fimbrial_Adh_Pro"/>
</dbReference>
<accession>A0ABW1VSB4</accession>
<reference evidence="4" key="1">
    <citation type="journal article" date="2019" name="Int. J. Syst. Evol. Microbiol.">
        <title>The Global Catalogue of Microorganisms (GCM) 10K type strain sequencing project: providing services to taxonomists for standard genome sequencing and annotation.</title>
        <authorList>
            <consortium name="The Broad Institute Genomics Platform"/>
            <consortium name="The Broad Institute Genome Sequencing Center for Infectious Disease"/>
            <person name="Wu L."/>
            <person name="Ma J."/>
        </authorList>
    </citation>
    <scope>NUCLEOTIDE SEQUENCE [LARGE SCALE GENOMIC DNA]</scope>
    <source>
        <strain evidence="4">CGMCC 4.1530</strain>
    </source>
</reference>
<dbReference type="PANTHER" id="PTHR33420:SF4">
    <property type="entry name" value="FIMBRIAL-LIKE PROTEIN FIMF"/>
    <property type="match status" value="1"/>
</dbReference>
<comment type="caution">
    <text evidence="3">The sequence shown here is derived from an EMBL/GenBank/DDBJ whole genome shotgun (WGS) entry which is preliminary data.</text>
</comment>